<organism evidence="1 2">
    <name type="scientific">Paraburkholderia phenazinium</name>
    <dbReference type="NCBI Taxonomy" id="60549"/>
    <lineage>
        <taxon>Bacteria</taxon>
        <taxon>Pseudomonadati</taxon>
        <taxon>Pseudomonadota</taxon>
        <taxon>Betaproteobacteria</taxon>
        <taxon>Burkholderiales</taxon>
        <taxon>Burkholderiaceae</taxon>
        <taxon>Paraburkholderia</taxon>
    </lineage>
</organism>
<dbReference type="InterPro" id="IPR053158">
    <property type="entry name" value="CapK_Type1_Caps_Biosynth"/>
</dbReference>
<dbReference type="RefSeq" id="WP_074296872.1">
    <property type="nucleotide sequence ID" value="NZ_FSRU01000001.1"/>
</dbReference>
<evidence type="ECO:0000313" key="2">
    <source>
        <dbReference type="Proteomes" id="UP000185151"/>
    </source>
</evidence>
<evidence type="ECO:0000313" key="1">
    <source>
        <dbReference type="EMBL" id="SIO46913.1"/>
    </source>
</evidence>
<dbReference type="Gene3D" id="3.40.50.12780">
    <property type="entry name" value="N-terminal domain of ligase-like"/>
    <property type="match status" value="1"/>
</dbReference>
<dbReference type="NCBIfam" id="TIGR02304">
    <property type="entry name" value="aden_form_hyp"/>
    <property type="match status" value="1"/>
</dbReference>
<sequence>MRLAETLWSYWQTRRLRFATREVLEQHQQRKLKQFIRLHLTRSPWFAPHLSQPLQTWPLMNKAVMMEHFDRINTAGLKLDEVLACAMQAEHSRDFEATVNGYSVGLSSGTSGSRGVFVVSPAEQAKWAGVLLAKLLPRGLFHGERVALFLRANNNLYSSVRNPWLSFEFFDLFEPFDAHFERLNRYDPTIVVGPAQVLRSLALARTAGYLTIKPHKVISGAEVLDPLDKVLIGASLGTVGEVYQATEGFLAATCEYGTLHLNEAHIHVEPQWLDGERFVPVITDFTRVTQPIVRYRLDDILVRRSTPCPCHSHEMALERIEGRCDDLLRLPGANGAPVEVFADGLSRAIAQTLPRTADYRLVQTGPASLALYVDAPGAPLTQYEADLSAYLQRLGVATASLEWDLHAALPPTDFSAKRRRITRLREAR</sequence>
<reference evidence="1 2" key="1">
    <citation type="submission" date="2016-11" db="EMBL/GenBank/DDBJ databases">
        <authorList>
            <person name="Jaros S."/>
            <person name="Januszkiewicz K."/>
            <person name="Wedrychowicz H."/>
        </authorList>
    </citation>
    <scope>NUCLEOTIDE SEQUENCE [LARGE SCALE GENOMIC DNA]</scope>
    <source>
        <strain evidence="1 2">GAS95</strain>
    </source>
</reference>
<dbReference type="OrthoDB" id="5298740at2"/>
<dbReference type="EMBL" id="FSRU01000001">
    <property type="protein sequence ID" value="SIO46913.1"/>
    <property type="molecule type" value="Genomic_DNA"/>
</dbReference>
<name>A0A1N6JRS7_9BURK</name>
<dbReference type="InterPro" id="IPR042099">
    <property type="entry name" value="ANL_N_sf"/>
</dbReference>
<proteinExistence type="predicted"/>
<dbReference type="PANTHER" id="PTHR36932:SF1">
    <property type="entry name" value="CAPSULAR POLYSACCHARIDE BIOSYNTHESIS PROTEIN"/>
    <property type="match status" value="1"/>
</dbReference>
<dbReference type="AlphaFoldDB" id="A0A1N6JRS7"/>
<dbReference type="PANTHER" id="PTHR36932">
    <property type="entry name" value="CAPSULAR POLYSACCHARIDE BIOSYNTHESIS PROTEIN"/>
    <property type="match status" value="1"/>
</dbReference>
<dbReference type="Proteomes" id="UP000185151">
    <property type="component" value="Unassembled WGS sequence"/>
</dbReference>
<accession>A0A1N6JRS7</accession>
<dbReference type="InterPro" id="IPR012685">
    <property type="entry name" value="CHP02304_F390_synth-rel"/>
</dbReference>
<keyword evidence="2" id="KW-1185">Reference proteome</keyword>
<gene>
    <name evidence="1" type="ORF">SAMN05444165_3475</name>
</gene>
<protein>
    <submittedName>
        <fullName evidence="1">Putative adenylate-forming enzyme</fullName>
    </submittedName>
</protein>